<dbReference type="GO" id="GO:0006508">
    <property type="term" value="P:proteolysis"/>
    <property type="evidence" value="ECO:0007669"/>
    <property type="project" value="InterPro"/>
</dbReference>
<dbReference type="STRING" id="649638.Trad_1615"/>
<dbReference type="InterPro" id="IPR001375">
    <property type="entry name" value="Peptidase_S9_cat"/>
</dbReference>
<evidence type="ECO:0000313" key="4">
    <source>
        <dbReference type="Proteomes" id="UP000000379"/>
    </source>
</evidence>
<dbReference type="MEROPS" id="S09.071"/>
<dbReference type="KEGG" id="tra:Trad_1615"/>
<dbReference type="Gene3D" id="2.120.10.30">
    <property type="entry name" value="TolB, C-terminal domain"/>
    <property type="match status" value="2"/>
</dbReference>
<evidence type="ECO:0000256" key="1">
    <source>
        <dbReference type="ARBA" id="ARBA00022801"/>
    </source>
</evidence>
<sequence>MAKKLKAKSLFDLTFVSDARLSPNGRRAVAVHTTIQTPPKDREEAAPDANAEAAPRYVSHLFLYDTAAAGRAQQLTQAGDANTHPRFSPKGDAVAFLSKRGSPGEAEGAQLHLLPLAGGEARRLTDLPAGVTEFCWHPGGELLALVSQGERDTAKGRPRVIDRMFYKGDGVGFRPSGSAQIYLCDLSGEVTKLTKLQSSPSGLVFTPDGAALLFTAAEDERAADAWQSLLWTLPLEDAKGGGYKGGRPTPVVSNLTRVAAPSPSPDGRFVALLSPTDQRNFGTPTGLWVAPLAGGEAQLLTGDFEATSSVAGDSRYGALPETPCWDGESVLVNLNREGRSGLARVSLSGRVRALHREGRAVTGFHALGGRVIFTAETPTEPGELFFRDARGQETRLSDVNRAFTDAYRLSAPSPVQHARAKGGPRVAYWTLEPHKPRKDRASVLQVHGGPHTNYGYGFMFEFQLLAARGYRVVYGNPRGSSSYGAAFATALQGRYGSVDADDVLAVADAAQRSHADPEAPLHLTGGSYGGFMTNWLLGHTNRFRSAVTQRSISNWTSFYGTSDIGYQFAPVEVGGAPWEKLQALWDQSPLKYVANIQTPLLILHAEADHRCPIEQAEQLYIALKALGKPTRFIRFPDEGHELSRSGRPDRRVARLEALLEWFESHP</sequence>
<dbReference type="Pfam" id="PF00326">
    <property type="entry name" value="Peptidase_S9"/>
    <property type="match status" value="1"/>
</dbReference>
<dbReference type="Gene3D" id="3.40.50.1820">
    <property type="entry name" value="alpha/beta hydrolase"/>
    <property type="match status" value="1"/>
</dbReference>
<accession>D7CY95</accession>
<dbReference type="SUPFAM" id="SSF82171">
    <property type="entry name" value="DPP6 N-terminal domain-like"/>
    <property type="match status" value="1"/>
</dbReference>
<gene>
    <name evidence="3" type="ordered locus">Trad_1615</name>
</gene>
<dbReference type="eggNOG" id="COG0823">
    <property type="taxonomic scope" value="Bacteria"/>
</dbReference>
<proteinExistence type="predicted"/>
<dbReference type="PANTHER" id="PTHR42776">
    <property type="entry name" value="SERINE PEPTIDASE S9 FAMILY MEMBER"/>
    <property type="match status" value="1"/>
</dbReference>
<dbReference type="RefSeq" id="WP_013178102.1">
    <property type="nucleotide sequence ID" value="NC_014221.1"/>
</dbReference>
<dbReference type="Proteomes" id="UP000000379">
    <property type="component" value="Chromosome"/>
</dbReference>
<dbReference type="GO" id="GO:0004252">
    <property type="term" value="F:serine-type endopeptidase activity"/>
    <property type="evidence" value="ECO:0007669"/>
    <property type="project" value="TreeGrafter"/>
</dbReference>
<reference evidence="4" key="1">
    <citation type="submission" date="2010-05" db="EMBL/GenBank/DDBJ databases">
        <title>The complete genome of Truepera radiovictris DSM 17093.</title>
        <authorList>
            <consortium name="US DOE Joint Genome Institute (JGI-PGF)"/>
            <person name="Lucas S."/>
            <person name="Copeland A."/>
            <person name="Lapidus A."/>
            <person name="Glavina del Rio T."/>
            <person name="Dalin E."/>
            <person name="Tice H."/>
            <person name="Bruce D."/>
            <person name="Goodwin L."/>
            <person name="Pitluck S."/>
            <person name="Kyrpides N."/>
            <person name="Mavromatis K."/>
            <person name="Ovchinnikova G."/>
            <person name="Munk A.C."/>
            <person name="Detter J.C."/>
            <person name="Han C."/>
            <person name="Tapia R."/>
            <person name="Land M."/>
            <person name="Hauser L."/>
            <person name="Markowitz V."/>
            <person name="Cheng J.-F."/>
            <person name="Hugenholtz P."/>
            <person name="Woyke T."/>
            <person name="Wu D."/>
            <person name="Tindall B."/>
            <person name="Pomrenke H.G."/>
            <person name="Brambilla E."/>
            <person name="Klenk H.-P."/>
            <person name="Eisen J.A."/>
        </authorList>
    </citation>
    <scope>NUCLEOTIDE SEQUENCE [LARGE SCALE GENOMIC DNA]</scope>
    <source>
        <strain evidence="4">DSM 17093 / CIP 108686 / LMG 22925 / RQ-24</strain>
    </source>
</reference>
<feature type="domain" description="Peptidase S9 prolyl oligopeptidase catalytic" evidence="2">
    <location>
        <begin position="458"/>
        <end position="664"/>
    </location>
</feature>
<dbReference type="InterPro" id="IPR029058">
    <property type="entry name" value="AB_hydrolase_fold"/>
</dbReference>
<dbReference type="AlphaFoldDB" id="D7CY95"/>
<dbReference type="PANTHER" id="PTHR42776:SF27">
    <property type="entry name" value="DIPEPTIDYL PEPTIDASE FAMILY MEMBER 6"/>
    <property type="match status" value="1"/>
</dbReference>
<evidence type="ECO:0000313" key="3">
    <source>
        <dbReference type="EMBL" id="ADI14734.1"/>
    </source>
</evidence>
<dbReference type="SUPFAM" id="SSF53474">
    <property type="entry name" value="alpha/beta-Hydrolases"/>
    <property type="match status" value="1"/>
</dbReference>
<dbReference type="OrthoDB" id="108903at2"/>
<dbReference type="HOGENOM" id="CLU_008615_2_1_0"/>
<evidence type="ECO:0000259" key="2">
    <source>
        <dbReference type="Pfam" id="PF00326"/>
    </source>
</evidence>
<dbReference type="eggNOG" id="COG1506">
    <property type="taxonomic scope" value="Bacteria"/>
</dbReference>
<keyword evidence="1" id="KW-0378">Hydrolase</keyword>
<organism evidence="3 4">
    <name type="scientific">Truepera radiovictrix (strain DSM 17093 / CIP 108686 / LMG 22925 / RQ-24)</name>
    <dbReference type="NCBI Taxonomy" id="649638"/>
    <lineage>
        <taxon>Bacteria</taxon>
        <taxon>Thermotogati</taxon>
        <taxon>Deinococcota</taxon>
        <taxon>Deinococci</taxon>
        <taxon>Trueperales</taxon>
        <taxon>Trueperaceae</taxon>
        <taxon>Truepera</taxon>
    </lineage>
</organism>
<name>D7CY95_TRURR</name>
<dbReference type="EMBL" id="CP002049">
    <property type="protein sequence ID" value="ADI14734.1"/>
    <property type="molecule type" value="Genomic_DNA"/>
</dbReference>
<dbReference type="InterPro" id="IPR011042">
    <property type="entry name" value="6-blade_b-propeller_TolB-like"/>
</dbReference>
<keyword evidence="4" id="KW-1185">Reference proteome</keyword>
<reference evidence="3 4" key="2">
    <citation type="journal article" date="2011" name="Stand. Genomic Sci.">
        <title>Complete genome sequence of Truepera radiovictrix type strain (RQ-24).</title>
        <authorList>
            <person name="Ivanova N."/>
            <person name="Rohde C."/>
            <person name="Munk C."/>
            <person name="Nolan M."/>
            <person name="Lucas S."/>
            <person name="Del Rio T.G."/>
            <person name="Tice H."/>
            <person name="Deshpande S."/>
            <person name="Cheng J.F."/>
            <person name="Tapia R."/>
            <person name="Han C."/>
            <person name="Goodwin L."/>
            <person name="Pitluck S."/>
            <person name="Liolios K."/>
            <person name="Mavromatis K."/>
            <person name="Mikhailova N."/>
            <person name="Pati A."/>
            <person name="Chen A."/>
            <person name="Palaniappan K."/>
            <person name="Land M."/>
            <person name="Hauser L."/>
            <person name="Chang Y.J."/>
            <person name="Jeffries C.D."/>
            <person name="Brambilla E."/>
            <person name="Rohde M."/>
            <person name="Goker M."/>
            <person name="Tindall B.J."/>
            <person name="Woyke T."/>
            <person name="Bristow J."/>
            <person name="Eisen J.A."/>
            <person name="Markowitz V."/>
            <person name="Hugenholtz P."/>
            <person name="Kyrpides N.C."/>
            <person name="Klenk H.P."/>
            <person name="Lapidus A."/>
        </authorList>
    </citation>
    <scope>NUCLEOTIDE SEQUENCE [LARGE SCALE GENOMIC DNA]</scope>
    <source>
        <strain evidence="4">DSM 17093 / CIP 108686 / LMG 22925 / RQ-24</strain>
    </source>
</reference>
<protein>
    <submittedName>
        <fullName evidence="3">Peptidase S9 prolyl oligopeptidase active site domain protein</fullName>
    </submittedName>
</protein>